<keyword evidence="3" id="KW-1185">Reference proteome</keyword>
<dbReference type="Proteomes" id="UP001497382">
    <property type="component" value="Unassembled WGS sequence"/>
</dbReference>
<feature type="compositionally biased region" description="Basic and acidic residues" evidence="1">
    <location>
        <begin position="177"/>
        <end position="190"/>
    </location>
</feature>
<accession>A0AAV2BHF3</accession>
<reference evidence="2 3" key="1">
    <citation type="submission" date="2024-04" db="EMBL/GenBank/DDBJ databases">
        <authorList>
            <person name="Rising A."/>
            <person name="Reimegard J."/>
            <person name="Sonavane S."/>
            <person name="Akerstrom W."/>
            <person name="Nylinder S."/>
            <person name="Hedman E."/>
            <person name="Kallberg Y."/>
        </authorList>
    </citation>
    <scope>NUCLEOTIDE SEQUENCE [LARGE SCALE GENOMIC DNA]</scope>
</reference>
<organism evidence="2 3">
    <name type="scientific">Larinioides sclopetarius</name>
    <dbReference type="NCBI Taxonomy" id="280406"/>
    <lineage>
        <taxon>Eukaryota</taxon>
        <taxon>Metazoa</taxon>
        <taxon>Ecdysozoa</taxon>
        <taxon>Arthropoda</taxon>
        <taxon>Chelicerata</taxon>
        <taxon>Arachnida</taxon>
        <taxon>Araneae</taxon>
        <taxon>Araneomorphae</taxon>
        <taxon>Entelegynae</taxon>
        <taxon>Araneoidea</taxon>
        <taxon>Araneidae</taxon>
        <taxon>Larinioides</taxon>
    </lineage>
</organism>
<evidence type="ECO:0000313" key="2">
    <source>
        <dbReference type="EMBL" id="CAL1295080.1"/>
    </source>
</evidence>
<name>A0AAV2BHF3_9ARAC</name>
<proteinExistence type="predicted"/>
<evidence type="ECO:0000256" key="1">
    <source>
        <dbReference type="SAM" id="MobiDB-lite"/>
    </source>
</evidence>
<comment type="caution">
    <text evidence="2">The sequence shown here is derived from an EMBL/GenBank/DDBJ whole genome shotgun (WGS) entry which is preliminary data.</text>
</comment>
<feature type="region of interest" description="Disordered" evidence="1">
    <location>
        <begin position="165"/>
        <end position="190"/>
    </location>
</feature>
<dbReference type="EMBL" id="CAXIEN010000362">
    <property type="protein sequence ID" value="CAL1295080.1"/>
    <property type="molecule type" value="Genomic_DNA"/>
</dbReference>
<gene>
    <name evidence="2" type="ORF">LARSCL_LOCUS19081</name>
</gene>
<protein>
    <submittedName>
        <fullName evidence="2">Uncharacterized protein</fullName>
    </submittedName>
</protein>
<sequence>MSGNLRIYRVTPEMHHSTTNKVITDEADVGEIEILARSGNETKIENYGNKFTQRRHYFEADADEVRDVTNKETTTDSEGKVKIVEVEITEKEAALIEKGKVEDCEGVLSQRRHFSDADEERDVTNKETTADSKGKVKIHEVEITEKEAALIEKGKVEDCEGVLSQRRHFPDADEERDATNKETSADSKGKVKIHEVEITEKEAALIEKGKVEDCEGVLSQRRHFPGTTTIYTGFIFSNHLLVQNP</sequence>
<dbReference type="AlphaFoldDB" id="A0AAV2BHF3"/>
<evidence type="ECO:0000313" key="3">
    <source>
        <dbReference type="Proteomes" id="UP001497382"/>
    </source>
</evidence>